<gene>
    <name evidence="1" type="ORF">EPI10_006808</name>
</gene>
<dbReference type="OrthoDB" id="778454at2759"/>
<dbReference type="Proteomes" id="UP000325315">
    <property type="component" value="Unassembled WGS sequence"/>
</dbReference>
<keyword evidence="2" id="KW-1185">Reference proteome</keyword>
<name>A0A5B6WV52_9ROSI</name>
<proteinExistence type="predicted"/>
<protein>
    <submittedName>
        <fullName evidence="1">Uncharacterized protein</fullName>
    </submittedName>
</protein>
<evidence type="ECO:0000313" key="1">
    <source>
        <dbReference type="EMBL" id="KAA3484742.1"/>
    </source>
</evidence>
<dbReference type="AlphaFoldDB" id="A0A5B6WV52"/>
<accession>A0A5B6WV52</accession>
<sequence>MPLFFNEKLGLWELNSIQITIQLAGRSSVQPKGVLEDNDEHKEKLGRQCFGIFVKIPNYLELGKVFPTVSVGRKSKFRKRDKRRKVEWHDGRWTNSDRTTTRGGSMYTLNELTDESSIYT</sequence>
<dbReference type="EMBL" id="SMMG02000002">
    <property type="protein sequence ID" value="KAA3484742.1"/>
    <property type="molecule type" value="Genomic_DNA"/>
</dbReference>
<evidence type="ECO:0000313" key="2">
    <source>
        <dbReference type="Proteomes" id="UP000325315"/>
    </source>
</evidence>
<reference evidence="2" key="1">
    <citation type="journal article" date="2019" name="Plant Biotechnol. J.">
        <title>Genome sequencing of the Australian wild diploid species Gossypium australe highlights disease resistance and delayed gland morphogenesis.</title>
        <authorList>
            <person name="Cai Y."/>
            <person name="Cai X."/>
            <person name="Wang Q."/>
            <person name="Wang P."/>
            <person name="Zhang Y."/>
            <person name="Cai C."/>
            <person name="Xu Y."/>
            <person name="Wang K."/>
            <person name="Zhou Z."/>
            <person name="Wang C."/>
            <person name="Geng S."/>
            <person name="Li B."/>
            <person name="Dong Q."/>
            <person name="Hou Y."/>
            <person name="Wang H."/>
            <person name="Ai P."/>
            <person name="Liu Z."/>
            <person name="Yi F."/>
            <person name="Sun M."/>
            <person name="An G."/>
            <person name="Cheng J."/>
            <person name="Zhang Y."/>
            <person name="Shi Q."/>
            <person name="Xie Y."/>
            <person name="Shi X."/>
            <person name="Chang Y."/>
            <person name="Huang F."/>
            <person name="Chen Y."/>
            <person name="Hong S."/>
            <person name="Mi L."/>
            <person name="Sun Q."/>
            <person name="Zhang L."/>
            <person name="Zhou B."/>
            <person name="Peng R."/>
            <person name="Zhang X."/>
            <person name="Liu F."/>
        </authorList>
    </citation>
    <scope>NUCLEOTIDE SEQUENCE [LARGE SCALE GENOMIC DNA]</scope>
    <source>
        <strain evidence="2">cv. PA1801</strain>
    </source>
</reference>
<comment type="caution">
    <text evidence="1">The sequence shown here is derived from an EMBL/GenBank/DDBJ whole genome shotgun (WGS) entry which is preliminary data.</text>
</comment>
<organism evidence="1 2">
    <name type="scientific">Gossypium australe</name>
    <dbReference type="NCBI Taxonomy" id="47621"/>
    <lineage>
        <taxon>Eukaryota</taxon>
        <taxon>Viridiplantae</taxon>
        <taxon>Streptophyta</taxon>
        <taxon>Embryophyta</taxon>
        <taxon>Tracheophyta</taxon>
        <taxon>Spermatophyta</taxon>
        <taxon>Magnoliopsida</taxon>
        <taxon>eudicotyledons</taxon>
        <taxon>Gunneridae</taxon>
        <taxon>Pentapetalae</taxon>
        <taxon>rosids</taxon>
        <taxon>malvids</taxon>
        <taxon>Malvales</taxon>
        <taxon>Malvaceae</taxon>
        <taxon>Malvoideae</taxon>
        <taxon>Gossypium</taxon>
    </lineage>
</organism>